<name>A0A1X7TCD0_AMPQE</name>
<dbReference type="InParanoid" id="A0A1X7TCD0"/>
<organism evidence="1">
    <name type="scientific">Amphimedon queenslandica</name>
    <name type="common">Sponge</name>
    <dbReference type="NCBI Taxonomy" id="400682"/>
    <lineage>
        <taxon>Eukaryota</taxon>
        <taxon>Metazoa</taxon>
        <taxon>Porifera</taxon>
        <taxon>Demospongiae</taxon>
        <taxon>Heteroscleromorpha</taxon>
        <taxon>Haplosclerida</taxon>
        <taxon>Niphatidae</taxon>
        <taxon>Amphimedon</taxon>
    </lineage>
</organism>
<dbReference type="EnsemblMetazoa" id="Aqu2.1.12123_001">
    <property type="protein sequence ID" value="Aqu2.1.12123_001"/>
    <property type="gene ID" value="Aqu2.1.12123"/>
</dbReference>
<evidence type="ECO:0000313" key="1">
    <source>
        <dbReference type="EnsemblMetazoa" id="Aqu2.1.12123_001"/>
    </source>
</evidence>
<dbReference type="AlphaFoldDB" id="A0A1X7TCD0"/>
<proteinExistence type="predicted"/>
<reference evidence="1" key="1">
    <citation type="submission" date="2017-05" db="UniProtKB">
        <authorList>
            <consortium name="EnsemblMetazoa"/>
        </authorList>
    </citation>
    <scope>IDENTIFICATION</scope>
</reference>
<protein>
    <submittedName>
        <fullName evidence="1">Uncharacterized protein</fullName>
    </submittedName>
</protein>
<accession>A0A1X7TCD0</accession>
<sequence>MTISQIRGFFNSTFVKSVLIINENKANKNL</sequence>